<reference evidence="1" key="1">
    <citation type="submission" date="2019-10" db="EMBL/GenBank/DDBJ databases">
        <authorList>
            <consortium name="DOE Joint Genome Institute"/>
            <person name="Kuo A."/>
            <person name="Miyauchi S."/>
            <person name="Kiss E."/>
            <person name="Drula E."/>
            <person name="Kohler A."/>
            <person name="Sanchez-Garcia M."/>
            <person name="Andreopoulos B."/>
            <person name="Barry K.W."/>
            <person name="Bonito G."/>
            <person name="Buee M."/>
            <person name="Carver A."/>
            <person name="Chen C."/>
            <person name="Cichocki N."/>
            <person name="Clum A."/>
            <person name="Culley D."/>
            <person name="Crous P.W."/>
            <person name="Fauchery L."/>
            <person name="Girlanda M."/>
            <person name="Hayes R."/>
            <person name="Keri Z."/>
            <person name="Labutti K."/>
            <person name="Lipzen A."/>
            <person name="Lombard V."/>
            <person name="Magnuson J."/>
            <person name="Maillard F."/>
            <person name="Morin E."/>
            <person name="Murat C."/>
            <person name="Nolan M."/>
            <person name="Ohm R."/>
            <person name="Pangilinan J."/>
            <person name="Pereira M."/>
            <person name="Perotto S."/>
            <person name="Peter M."/>
            <person name="Riley R."/>
            <person name="Sitrit Y."/>
            <person name="Stielow B."/>
            <person name="Szollosi G."/>
            <person name="Zifcakova L."/>
            <person name="Stursova M."/>
            <person name="Spatafora J.W."/>
            <person name="Tedersoo L."/>
            <person name="Vaario L.-M."/>
            <person name="Yamada A."/>
            <person name="Yan M."/>
            <person name="Wang P."/>
            <person name="Xu J."/>
            <person name="Bruns T."/>
            <person name="Baldrian P."/>
            <person name="Vilgalys R."/>
            <person name="Henrissat B."/>
            <person name="Grigoriev I.V."/>
            <person name="Hibbett D."/>
            <person name="Nagy L.G."/>
            <person name="Martin F.M."/>
        </authorList>
    </citation>
    <scope>NUCLEOTIDE SEQUENCE</scope>
    <source>
        <strain evidence="1">P2</strain>
    </source>
</reference>
<evidence type="ECO:0000313" key="2">
    <source>
        <dbReference type="Proteomes" id="UP000886501"/>
    </source>
</evidence>
<comment type="caution">
    <text evidence="1">The sequence shown here is derived from an EMBL/GenBank/DDBJ whole genome shotgun (WGS) entry which is preliminary data.</text>
</comment>
<proteinExistence type="predicted"/>
<sequence length="67" mass="7534">MASDKTVTNERTRRLNLRACASPVISHLHCGPEQKQIRISAEVLGYTPRESICEDQKNTNPRVTAIQ</sequence>
<organism evidence="1 2">
    <name type="scientific">Thelephora ganbajun</name>
    <name type="common">Ganba fungus</name>
    <dbReference type="NCBI Taxonomy" id="370292"/>
    <lineage>
        <taxon>Eukaryota</taxon>
        <taxon>Fungi</taxon>
        <taxon>Dikarya</taxon>
        <taxon>Basidiomycota</taxon>
        <taxon>Agaricomycotina</taxon>
        <taxon>Agaricomycetes</taxon>
        <taxon>Thelephorales</taxon>
        <taxon>Thelephoraceae</taxon>
        <taxon>Thelephora</taxon>
    </lineage>
</organism>
<dbReference type="Proteomes" id="UP000886501">
    <property type="component" value="Unassembled WGS sequence"/>
</dbReference>
<reference evidence="1" key="2">
    <citation type="journal article" date="2020" name="Nat. Commun.">
        <title>Large-scale genome sequencing of mycorrhizal fungi provides insights into the early evolution of symbiotic traits.</title>
        <authorList>
            <person name="Miyauchi S."/>
            <person name="Kiss E."/>
            <person name="Kuo A."/>
            <person name="Drula E."/>
            <person name="Kohler A."/>
            <person name="Sanchez-Garcia M."/>
            <person name="Morin E."/>
            <person name="Andreopoulos B."/>
            <person name="Barry K.W."/>
            <person name="Bonito G."/>
            <person name="Buee M."/>
            <person name="Carver A."/>
            <person name="Chen C."/>
            <person name="Cichocki N."/>
            <person name="Clum A."/>
            <person name="Culley D."/>
            <person name="Crous P.W."/>
            <person name="Fauchery L."/>
            <person name="Girlanda M."/>
            <person name="Hayes R.D."/>
            <person name="Keri Z."/>
            <person name="LaButti K."/>
            <person name="Lipzen A."/>
            <person name="Lombard V."/>
            <person name="Magnuson J."/>
            <person name="Maillard F."/>
            <person name="Murat C."/>
            <person name="Nolan M."/>
            <person name="Ohm R.A."/>
            <person name="Pangilinan J."/>
            <person name="Pereira M.F."/>
            <person name="Perotto S."/>
            <person name="Peter M."/>
            <person name="Pfister S."/>
            <person name="Riley R."/>
            <person name="Sitrit Y."/>
            <person name="Stielow J.B."/>
            <person name="Szollosi G."/>
            <person name="Zifcakova L."/>
            <person name="Stursova M."/>
            <person name="Spatafora J.W."/>
            <person name="Tedersoo L."/>
            <person name="Vaario L.M."/>
            <person name="Yamada A."/>
            <person name="Yan M."/>
            <person name="Wang P."/>
            <person name="Xu J."/>
            <person name="Bruns T."/>
            <person name="Baldrian P."/>
            <person name="Vilgalys R."/>
            <person name="Dunand C."/>
            <person name="Henrissat B."/>
            <person name="Grigoriev I.V."/>
            <person name="Hibbett D."/>
            <person name="Nagy L.G."/>
            <person name="Martin F.M."/>
        </authorList>
    </citation>
    <scope>NUCLEOTIDE SEQUENCE</scope>
    <source>
        <strain evidence="1">P2</strain>
    </source>
</reference>
<name>A0ACB6ZA98_THEGA</name>
<accession>A0ACB6ZA98</accession>
<dbReference type="EMBL" id="MU118056">
    <property type="protein sequence ID" value="KAF9646513.1"/>
    <property type="molecule type" value="Genomic_DNA"/>
</dbReference>
<gene>
    <name evidence="1" type="ORF">BDM02DRAFT_3118551</name>
</gene>
<protein>
    <submittedName>
        <fullName evidence="1">Uncharacterized protein</fullName>
    </submittedName>
</protein>
<evidence type="ECO:0000313" key="1">
    <source>
        <dbReference type="EMBL" id="KAF9646513.1"/>
    </source>
</evidence>
<keyword evidence="2" id="KW-1185">Reference proteome</keyword>